<evidence type="ECO:0000313" key="4">
    <source>
        <dbReference type="Proteomes" id="UP000199065"/>
    </source>
</evidence>
<evidence type="ECO:0000256" key="2">
    <source>
        <dbReference type="SAM" id="Phobius"/>
    </source>
</evidence>
<gene>
    <name evidence="3" type="ORF">SAMN05660282_00125</name>
</gene>
<feature type="transmembrane region" description="Helical" evidence="2">
    <location>
        <begin position="508"/>
        <end position="528"/>
    </location>
</feature>
<feature type="transmembrane region" description="Helical" evidence="2">
    <location>
        <begin position="271"/>
        <end position="291"/>
    </location>
</feature>
<feature type="region of interest" description="Disordered" evidence="1">
    <location>
        <begin position="697"/>
        <end position="726"/>
    </location>
</feature>
<feature type="transmembrane region" description="Helical" evidence="2">
    <location>
        <begin position="214"/>
        <end position="235"/>
    </location>
</feature>
<sequence length="726" mass="79232">MDISQVLFIALAVFILPGFLLNLISGLRLPWALLGSIPVSFGIYGLASWLIGLTPGRFDIPTISVVFAGFLGLGIIWRLLARRFLLPPEIVRLGGEPAQELPWWRRTTLLGLADGSWVLPGLGALSAIFLLATRALKYLKESDNGGVESIFQGWDVHWHASVVQFIELEGIASPTRMGELQNIETQAFSYYPTAWHAGVWVFKDLAHISVIESINLAGVLLPAIGLPLSVGLLAWKLVGNRGLTAQLAAALAPLGVLGVPALYWVGYYVGFWPYLTAVAFSGVVLALFMSVPERPVRIFAAALSLTGIVQLHPASATIVVLGLGLWWLGEKLWRPSAGGAVKARVRDVLFLAVAGIAGVLLIAPQILVGARQTEEVNAFSATEDLTRSESWWRAIELQTRHTEEWGPLDVTWLLIFAAIGALVLAVWRRNIWGLALWALSLAITVNALLPFDNVAGKLLGIVGGLHYNTAHRLIMPVAMLTIAAAAIGIVSLVRLITAAPLGNKVPLWWWFSAVVSVAATGVIGYGVVVHADKEISKADRWAISSARDGRMVDDYDLKAFDWLATQPRAYEGHIFGTPADGHGWMYAYNGLPSISRHYAWPISGYQSDTEYLDRYPSKLGAGNDGDPDAPNRVDQAARDLKVNYIYVSPGNFWNFQPTLLRQTEGLWFTPGVTPIYHDHQVSIFAVNDAFSDKELKAMRAPGNSPEPLPPLPVDEDGKTIFHRPAR</sequence>
<keyword evidence="4" id="KW-1185">Reference proteome</keyword>
<feature type="transmembrane region" description="Helical" evidence="2">
    <location>
        <begin position="298"/>
        <end position="328"/>
    </location>
</feature>
<feature type="transmembrane region" description="Helical" evidence="2">
    <location>
        <begin position="63"/>
        <end position="80"/>
    </location>
</feature>
<feature type="transmembrane region" description="Helical" evidence="2">
    <location>
        <begin position="6"/>
        <end position="24"/>
    </location>
</feature>
<dbReference type="RefSeq" id="WP_092283372.1">
    <property type="nucleotide sequence ID" value="NZ_FOPJ01000001.1"/>
</dbReference>
<dbReference type="OrthoDB" id="3251757at2"/>
<dbReference type="Proteomes" id="UP000199065">
    <property type="component" value="Unassembled WGS sequence"/>
</dbReference>
<dbReference type="AlphaFoldDB" id="A0A1I2PUK8"/>
<feature type="transmembrane region" description="Helical" evidence="2">
    <location>
        <begin position="410"/>
        <end position="428"/>
    </location>
</feature>
<keyword evidence="2" id="KW-0472">Membrane</keyword>
<dbReference type="STRING" id="185761.SAMN05660282_00125"/>
<feature type="transmembrane region" description="Helical" evidence="2">
    <location>
        <begin position="473"/>
        <end position="496"/>
    </location>
</feature>
<dbReference type="Pfam" id="PF20176">
    <property type="entry name" value="DUF6541"/>
    <property type="match status" value="1"/>
</dbReference>
<evidence type="ECO:0000313" key="3">
    <source>
        <dbReference type="EMBL" id="SFG17071.1"/>
    </source>
</evidence>
<keyword evidence="2" id="KW-1133">Transmembrane helix</keyword>
<proteinExistence type="predicted"/>
<evidence type="ECO:0000256" key="1">
    <source>
        <dbReference type="SAM" id="MobiDB-lite"/>
    </source>
</evidence>
<feature type="transmembrane region" description="Helical" evidence="2">
    <location>
        <begin position="348"/>
        <end position="368"/>
    </location>
</feature>
<feature type="transmembrane region" description="Helical" evidence="2">
    <location>
        <begin position="434"/>
        <end position="452"/>
    </location>
</feature>
<feature type="transmembrane region" description="Helical" evidence="2">
    <location>
        <begin position="247"/>
        <end position="265"/>
    </location>
</feature>
<keyword evidence="2" id="KW-0812">Transmembrane</keyword>
<protein>
    <submittedName>
        <fullName evidence="3">Uncharacterized protein</fullName>
    </submittedName>
</protein>
<name>A0A1I2PUK8_9CORY</name>
<accession>A0A1I2PUK8</accession>
<organism evidence="3 4">
    <name type="scientific">Corynebacterium spheniscorum</name>
    <dbReference type="NCBI Taxonomy" id="185761"/>
    <lineage>
        <taxon>Bacteria</taxon>
        <taxon>Bacillati</taxon>
        <taxon>Actinomycetota</taxon>
        <taxon>Actinomycetes</taxon>
        <taxon>Mycobacteriales</taxon>
        <taxon>Corynebacteriaceae</taxon>
        <taxon>Corynebacterium</taxon>
    </lineage>
</organism>
<feature type="transmembrane region" description="Helical" evidence="2">
    <location>
        <begin position="31"/>
        <end position="51"/>
    </location>
</feature>
<dbReference type="EMBL" id="FOPJ01000001">
    <property type="protein sequence ID" value="SFG17071.1"/>
    <property type="molecule type" value="Genomic_DNA"/>
</dbReference>
<dbReference type="InterPro" id="IPR046671">
    <property type="entry name" value="DUF6541"/>
</dbReference>
<reference evidence="3 4" key="1">
    <citation type="submission" date="2016-10" db="EMBL/GenBank/DDBJ databases">
        <authorList>
            <person name="de Groot N.N."/>
        </authorList>
    </citation>
    <scope>NUCLEOTIDE SEQUENCE [LARGE SCALE GENOMIC DNA]</scope>
    <source>
        <strain>J11</strain>
        <strain evidence="4">PG 39</strain>
    </source>
</reference>
<feature type="transmembrane region" description="Helical" evidence="2">
    <location>
        <begin position="109"/>
        <end position="132"/>
    </location>
</feature>